<keyword evidence="18" id="KW-0472">Membrane</keyword>
<dbReference type="RefSeq" id="WP_094788168.1">
    <property type="nucleotide sequence ID" value="NZ_NDXW01000001.1"/>
</dbReference>
<dbReference type="GO" id="GO:0044164">
    <property type="term" value="C:host cell cytosol"/>
    <property type="evidence" value="ECO:0007669"/>
    <property type="project" value="UniProtKB-SubCell"/>
</dbReference>
<organism evidence="24 25">
    <name type="scientific">Zooshikella ganghwensis</name>
    <dbReference type="NCBI Taxonomy" id="202772"/>
    <lineage>
        <taxon>Bacteria</taxon>
        <taxon>Pseudomonadati</taxon>
        <taxon>Pseudomonadota</taxon>
        <taxon>Gammaproteobacteria</taxon>
        <taxon>Oceanospirillales</taxon>
        <taxon>Zooshikellaceae</taxon>
        <taxon>Zooshikella</taxon>
    </lineage>
</organism>
<evidence type="ECO:0000256" key="2">
    <source>
        <dbReference type="ARBA" id="ARBA00004165"/>
    </source>
</evidence>
<keyword evidence="16" id="KW-0843">Virulence</keyword>
<dbReference type="EMBL" id="NDXW01000001">
    <property type="protein sequence ID" value="RDH45159.1"/>
    <property type="molecule type" value="Genomic_DNA"/>
</dbReference>
<evidence type="ECO:0000256" key="10">
    <source>
        <dbReference type="ARBA" id="ARBA00022737"/>
    </source>
</evidence>
<evidence type="ECO:0000256" key="17">
    <source>
        <dbReference type="ARBA" id="ARBA00023121"/>
    </source>
</evidence>
<evidence type="ECO:0000256" key="4">
    <source>
        <dbReference type="ARBA" id="ARBA00022511"/>
    </source>
</evidence>
<feature type="coiled-coil region" evidence="21">
    <location>
        <begin position="1397"/>
        <end position="1424"/>
    </location>
</feature>
<keyword evidence="21" id="KW-0175">Coiled coil</keyword>
<evidence type="ECO:0000256" key="14">
    <source>
        <dbReference type="ARBA" id="ARBA00022842"/>
    </source>
</evidence>
<protein>
    <recommendedName>
        <fullName evidence="23">Peptidase C80 domain-containing protein</fullName>
    </recommendedName>
</protein>
<dbReference type="GO" id="GO:0090729">
    <property type="term" value="F:toxin activity"/>
    <property type="evidence" value="ECO:0007669"/>
    <property type="project" value="UniProtKB-KW"/>
</dbReference>
<dbReference type="InterPro" id="IPR011049">
    <property type="entry name" value="Serralysin-like_metalloprot_C"/>
</dbReference>
<dbReference type="InterPro" id="IPR027796">
    <property type="entry name" value="OTT_1508_deam-like"/>
</dbReference>
<evidence type="ECO:0000256" key="18">
    <source>
        <dbReference type="ARBA" id="ARBA00023136"/>
    </source>
</evidence>
<evidence type="ECO:0000256" key="6">
    <source>
        <dbReference type="ARBA" id="ARBA00022656"/>
    </source>
</evidence>
<dbReference type="GO" id="GO:0006508">
    <property type="term" value="P:proteolysis"/>
    <property type="evidence" value="ECO:0007669"/>
    <property type="project" value="UniProtKB-KW"/>
</dbReference>
<evidence type="ECO:0000256" key="15">
    <source>
        <dbReference type="ARBA" id="ARBA00022870"/>
    </source>
</evidence>
<feature type="region of interest" description="Disordered" evidence="22">
    <location>
        <begin position="1766"/>
        <end position="1792"/>
    </location>
</feature>
<keyword evidence="15" id="KW-1043">Host membrane</keyword>
<dbReference type="Proteomes" id="UP000257039">
    <property type="component" value="Unassembled WGS sequence"/>
</dbReference>
<dbReference type="Pfam" id="PF14441">
    <property type="entry name" value="OTT_1508_deam"/>
    <property type="match status" value="1"/>
</dbReference>
<keyword evidence="13" id="KW-0068">Autocatalytic cleavage</keyword>
<evidence type="ECO:0000256" key="16">
    <source>
        <dbReference type="ARBA" id="ARBA00023026"/>
    </source>
</evidence>
<keyword evidence="4" id="KW-1032">Host cell membrane</keyword>
<dbReference type="InterPro" id="IPR038383">
    <property type="entry name" value="CPD_dom_sf"/>
</dbReference>
<evidence type="ECO:0000256" key="9">
    <source>
        <dbReference type="ARBA" id="ARBA00022723"/>
    </source>
</evidence>
<name>A0A4P9VQU9_9GAMM</name>
<dbReference type="InterPro" id="IPR020974">
    <property type="entry name" value="CPD_dom"/>
</dbReference>
<dbReference type="Pfam" id="PF11713">
    <property type="entry name" value="Peptidase_C80"/>
    <property type="match status" value="1"/>
</dbReference>
<dbReference type="GO" id="GO:0008234">
    <property type="term" value="F:cysteine-type peptidase activity"/>
    <property type="evidence" value="ECO:0007669"/>
    <property type="project" value="UniProtKB-KW"/>
</dbReference>
<evidence type="ECO:0000256" key="22">
    <source>
        <dbReference type="SAM" id="MobiDB-lite"/>
    </source>
</evidence>
<evidence type="ECO:0000256" key="5">
    <source>
        <dbReference type="ARBA" id="ARBA00022525"/>
    </source>
</evidence>
<keyword evidence="19" id="KW-1035">Host cytoplasm</keyword>
<accession>A0A4P9VQU9</accession>
<keyword evidence="6" id="KW-0800">Toxin</keyword>
<evidence type="ECO:0000256" key="20">
    <source>
        <dbReference type="ARBA" id="ARBA00023586"/>
    </source>
</evidence>
<comment type="caution">
    <text evidence="24">The sequence shown here is derived from an EMBL/GenBank/DDBJ whole genome shotgun (WGS) entry which is preliminary data.</text>
</comment>
<evidence type="ECO:0000256" key="19">
    <source>
        <dbReference type="ARBA" id="ARBA00023200"/>
    </source>
</evidence>
<keyword evidence="10" id="KW-0677">Repeat</keyword>
<evidence type="ECO:0000256" key="21">
    <source>
        <dbReference type="SAM" id="Coils"/>
    </source>
</evidence>
<dbReference type="Gene3D" id="2.150.10.10">
    <property type="entry name" value="Serralysin-like metalloprotease, C-terminal"/>
    <property type="match status" value="2"/>
</dbReference>
<keyword evidence="25" id="KW-1185">Reference proteome</keyword>
<evidence type="ECO:0000313" key="24">
    <source>
        <dbReference type="EMBL" id="RDH45159.1"/>
    </source>
</evidence>
<comment type="cofactor">
    <cofactor evidence="1">
        <name>Mg(2+)</name>
        <dbReference type="ChEBI" id="CHEBI:18420"/>
    </cofactor>
</comment>
<evidence type="ECO:0000256" key="1">
    <source>
        <dbReference type="ARBA" id="ARBA00001946"/>
    </source>
</evidence>
<dbReference type="Gene3D" id="3.40.50.11050">
    <property type="match status" value="1"/>
</dbReference>
<dbReference type="GO" id="GO:0020002">
    <property type="term" value="C:host cell plasma membrane"/>
    <property type="evidence" value="ECO:0007669"/>
    <property type="project" value="UniProtKB-SubCell"/>
</dbReference>
<dbReference type="PROSITE" id="PS51771">
    <property type="entry name" value="CGT_MARTX_CPD"/>
    <property type="match status" value="1"/>
</dbReference>
<dbReference type="GO" id="GO:0005576">
    <property type="term" value="C:extracellular region"/>
    <property type="evidence" value="ECO:0007669"/>
    <property type="project" value="UniProtKB-SubCell"/>
</dbReference>
<keyword evidence="9" id="KW-0479">Metal-binding</keyword>
<keyword evidence="5" id="KW-0964">Secreted</keyword>
<evidence type="ECO:0000256" key="12">
    <source>
        <dbReference type="ARBA" id="ARBA00022807"/>
    </source>
</evidence>
<evidence type="ECO:0000313" key="25">
    <source>
        <dbReference type="Proteomes" id="UP000257039"/>
    </source>
</evidence>
<reference evidence="24 25" key="1">
    <citation type="submission" date="2017-04" db="EMBL/GenBank/DDBJ databases">
        <title>Draft genome sequence of Zooshikella ganghwensis VG4 isolated from Red Sea sediments.</title>
        <authorList>
            <person name="Rehman Z."/>
            <person name="Alam I."/>
            <person name="Kamau A."/>
            <person name="Bajic V."/>
            <person name="Leiknes T."/>
        </authorList>
    </citation>
    <scope>NUCLEOTIDE SEQUENCE [LARGE SCALE GENOMIC DNA]</scope>
    <source>
        <strain evidence="24 25">VG4</strain>
    </source>
</reference>
<evidence type="ECO:0000256" key="13">
    <source>
        <dbReference type="ARBA" id="ARBA00022813"/>
    </source>
</evidence>
<dbReference type="GO" id="GO:0046872">
    <property type="term" value="F:metal ion binding"/>
    <property type="evidence" value="ECO:0007669"/>
    <property type="project" value="UniProtKB-KW"/>
</dbReference>
<gene>
    <name evidence="24" type="ORF">B9G39_17875</name>
</gene>
<keyword evidence="14" id="KW-0460">Magnesium</keyword>
<keyword evidence="11" id="KW-0378">Hydrolase</keyword>
<dbReference type="GO" id="GO:0016740">
    <property type="term" value="F:transferase activity"/>
    <property type="evidence" value="ECO:0007669"/>
    <property type="project" value="UniProtKB-KW"/>
</dbReference>
<keyword evidence="17" id="KW-0446">Lipid-binding</keyword>
<evidence type="ECO:0000256" key="3">
    <source>
        <dbReference type="ARBA" id="ARBA00004613"/>
    </source>
</evidence>
<proteinExistence type="predicted"/>
<keyword evidence="12" id="KW-0788">Thiol protease</keyword>
<evidence type="ECO:0000256" key="7">
    <source>
        <dbReference type="ARBA" id="ARBA00022670"/>
    </source>
</evidence>
<keyword evidence="8" id="KW-0808">Transferase</keyword>
<evidence type="ECO:0000256" key="11">
    <source>
        <dbReference type="ARBA" id="ARBA00022801"/>
    </source>
</evidence>
<feature type="domain" description="Peptidase C80" evidence="23">
    <location>
        <begin position="368"/>
        <end position="563"/>
    </location>
</feature>
<keyword evidence="7" id="KW-0645">Protease</keyword>
<dbReference type="SUPFAM" id="SSF51120">
    <property type="entry name" value="beta-Roll"/>
    <property type="match status" value="2"/>
</dbReference>
<evidence type="ECO:0000256" key="8">
    <source>
        <dbReference type="ARBA" id="ARBA00022679"/>
    </source>
</evidence>
<evidence type="ECO:0000259" key="23">
    <source>
        <dbReference type="PROSITE" id="PS51771"/>
    </source>
</evidence>
<dbReference type="GO" id="GO:0008289">
    <property type="term" value="F:lipid binding"/>
    <property type="evidence" value="ECO:0007669"/>
    <property type="project" value="UniProtKB-KW"/>
</dbReference>
<comment type="subcellular location">
    <subcellularLocation>
        <location evidence="2">Host cell membrane</location>
    </subcellularLocation>
    <subcellularLocation>
        <location evidence="20">Host cytoplasm</location>
        <location evidence="20">Host cytosol</location>
    </subcellularLocation>
    <subcellularLocation>
        <location evidence="3">Secreted</location>
    </subcellularLocation>
</comment>
<sequence length="1792" mass="195423">MPGSETNGVVNSGANIGALSFEDKLANFILASAYSNEHIDSWLEGVAIPDNAKNKQITEAKKKFEAKARELAEAWQPYLKDGQQLNIRAYAEESLISQAQKVLAEAGLPSADQLTVEQIKNYLLNPQQTPNATPQLITQINQLSPETKGRGATGDATEINYETVAVTLVDKTLYVASNTKTRSGVSYNPATKKLTGLDSKNKYLSFSLFQDADQRSHAANRVAVVDQLQAELQGVADFDRVVFIGIGDTPTSANEAAKPHAEMQLLRYFKDNNISLTDKTIGISKPACSECTVKLQESAVSYRDGTKTRENVNSNPTNWLQPDEINGVKVVYEASFTQPTARQLKDYRTLAANQWRQPLTKQVARLAGQSTTAGSKYSNNVIVQLDGDYVSFNAALRLFHKYPSDKVKWLQWNPEHGQVVDVLTGQTVSRLPVTANDQMLLVGHSEAMLSDSALQHGSTLAGMSAEQLTTKLFEHGLQQDIPKKISLVSCGLGAVDSQHGSRFVTQVAQQIASTKPQAKVSISAQDTVVKVNAQGQKETLRFMADGNVIWKAGDHQHKVIVTTDGSGGVTEQVFTLGEGEKPLNQVDAEVIKNIKIEDALSQMGQARTSSLGVDADSFFNPAKTLQTARLHDQRLIQNLVEQKLTTLGKQATDFVGFADGTDLPLGKLVIEYQDAGQRKTQHINTDPNQFRTVNVIKGFRQEFSKGTARTSRALGIFMTLKGMESLSDALTSGDAKAIAANSAMTLYGVGELADMPPKILMRTGDLLAKATASTADGLSAIAARKAAPALANSFAQFSRTGAAGIRAFSKLLARATPLIGVGLGIHGMSEDLKDPDKVRGTVNFVLDFFATATGALASIPSPLSPLFEAFSIGFTIARLGFGTLYDNVKKALSELPSDASWQQRADAFFQGLGNGIEQLFYEFHPIGNIMNVLQQSEALEDQYREDVKLLSLLSDYRNYFSIYQTDENGPATIDFASAPASYYGGNLQFKLGGPGYDSSLIIDNMVDMSGEQQSRTFSVNTDGVQNIVLGAGQTPEITMESRTVKMLWVIPINTKQVIARNEQGGIDTDEGSNTGSYVGNNKNNVFQTIQQQPVDNDGNAVGASLSSYSYTMKGLAGDDLFILGPQQIHVSGDQGADTYIAGEHAAEWLTINNFDDSTQPSLDTLSVNAELNAIKAYKLQVKEGREKWAWSDDLLVVYKDKHQKAHYVRIQNWFKGSQYQHLQIKTSDGYLVHVGGLVSASAAEHTSTQGDNGRTALSRQPGIDRAHPQEALNDNGKVSLTAVAYDKSSTLQQETGAVFDANRLGMENIRQITGTSKYDRLKGNALANVLNGYGSGEQADALVGGEGNDVYLVQSYLDRANKVEIDNRAHDKAMDYIVLGAERGHLSSLSVDGEDVIFSARANLQAQQQKINALKADQDNFQRIAAFLQRILSRHEQLSFQSFVDELNTRTMVFQGKTYVVTDGDGFESAAEKILGKPTAGKLRTFASRVPPAQSFTEAVKQYTERYESLITKYQQQITAQTRYKNDGQSGTLNVRLKHWTQGDAAQHVRFKTTDNLTLKLVKNNDQYQFQVTGFDAYMSAQGVVLDREARTGTHPYADITFFAGSQFGDRLTGNDKNNILQGGGNGGTVKSYDTLIGGNGHDVYIYTPKTDGLVVVDTNANDGKQDIVLFNAKFEDIKARSFDLADPSQSIHLDESIALRLDVEGQKGALVVQHYQRDDKHRNLMFKSLDGVYFKVDHQSFAKLQTSKQDVSRLNQLVQSMSTMANQGGSSEVSSAASPQKVSPLLTQSAV</sequence>